<evidence type="ECO:0000259" key="8">
    <source>
        <dbReference type="Pfam" id="PF00462"/>
    </source>
</evidence>
<keyword evidence="5" id="KW-0249">Electron transport</keyword>
<dbReference type="Gene3D" id="3.40.30.10">
    <property type="entry name" value="Glutaredoxin"/>
    <property type="match status" value="1"/>
</dbReference>
<dbReference type="Proteomes" id="UP001256711">
    <property type="component" value="Unassembled WGS sequence"/>
</dbReference>
<dbReference type="SUPFAM" id="SSF52833">
    <property type="entry name" value="Thioredoxin-like"/>
    <property type="match status" value="1"/>
</dbReference>
<proteinExistence type="inferred from homology"/>
<evidence type="ECO:0000256" key="1">
    <source>
        <dbReference type="ARBA" id="ARBA00002292"/>
    </source>
</evidence>
<reference evidence="9" key="1">
    <citation type="submission" date="2023-03" db="EMBL/GenBank/DDBJ databases">
        <authorList>
            <person name="Shen W."/>
            <person name="Cai J."/>
        </authorList>
    </citation>
    <scope>NUCLEOTIDE SEQUENCE</scope>
    <source>
        <strain evidence="9">B226-2</strain>
    </source>
</reference>
<protein>
    <recommendedName>
        <fullName evidence="3">Glutaredoxin-like protein NrdH</fullName>
    </recommendedName>
</protein>
<dbReference type="PANTHER" id="PTHR34386">
    <property type="entry name" value="GLUTAREDOXIN"/>
    <property type="match status" value="1"/>
</dbReference>
<dbReference type="RefSeq" id="WP_010753008.1">
    <property type="nucleotide sequence ID" value="NZ_CABJBY010000002.1"/>
</dbReference>
<dbReference type="PANTHER" id="PTHR34386:SF1">
    <property type="entry name" value="GLUTAREDOXIN-LIKE PROTEIN NRDH"/>
    <property type="match status" value="1"/>
</dbReference>
<dbReference type="CDD" id="cd02976">
    <property type="entry name" value="NrdH"/>
    <property type="match status" value="1"/>
</dbReference>
<organism evidence="9 10">
    <name type="scientific">Enterococcus asini</name>
    <dbReference type="NCBI Taxonomy" id="57732"/>
    <lineage>
        <taxon>Bacteria</taxon>
        <taxon>Bacillati</taxon>
        <taxon>Bacillota</taxon>
        <taxon>Bacilli</taxon>
        <taxon>Lactobacillales</taxon>
        <taxon>Enterococcaceae</taxon>
        <taxon>Enterococcus</taxon>
    </lineage>
</organism>
<evidence type="ECO:0000256" key="7">
    <source>
        <dbReference type="ARBA" id="ARBA00023284"/>
    </source>
</evidence>
<dbReference type="InterPro" id="IPR036249">
    <property type="entry name" value="Thioredoxin-like_sf"/>
</dbReference>
<dbReference type="EMBL" id="JARQBJ010000002">
    <property type="protein sequence ID" value="MDT2809825.1"/>
    <property type="molecule type" value="Genomic_DNA"/>
</dbReference>
<name>A0AAW8TUI6_9ENTE</name>
<dbReference type="InterPro" id="IPR051548">
    <property type="entry name" value="Grx-like_ET"/>
</dbReference>
<dbReference type="GeneID" id="78363999"/>
<dbReference type="InterPro" id="IPR011909">
    <property type="entry name" value="GlrX_NrdH"/>
</dbReference>
<evidence type="ECO:0000256" key="2">
    <source>
        <dbReference type="ARBA" id="ARBA00007787"/>
    </source>
</evidence>
<keyword evidence="6" id="KW-1015">Disulfide bond</keyword>
<evidence type="ECO:0000256" key="3">
    <source>
        <dbReference type="ARBA" id="ARBA00017945"/>
    </source>
</evidence>
<evidence type="ECO:0000256" key="5">
    <source>
        <dbReference type="ARBA" id="ARBA00022982"/>
    </source>
</evidence>
<gene>
    <name evidence="9" type="primary">nrdH</name>
    <name evidence="9" type="ORF">P7H43_04960</name>
</gene>
<comment type="similarity">
    <text evidence="2">Belongs to the glutaredoxin family.</text>
</comment>
<accession>A0AAW8TUI6</accession>
<comment type="function">
    <text evidence="1">Electron transport system for the ribonucleotide reductase system NrdEF.</text>
</comment>
<dbReference type="PROSITE" id="PS51354">
    <property type="entry name" value="GLUTAREDOXIN_2"/>
    <property type="match status" value="1"/>
</dbReference>
<dbReference type="GO" id="GO:0045454">
    <property type="term" value="P:cell redox homeostasis"/>
    <property type="evidence" value="ECO:0007669"/>
    <property type="project" value="InterPro"/>
</dbReference>
<dbReference type="Pfam" id="PF00462">
    <property type="entry name" value="Glutaredoxin"/>
    <property type="match status" value="1"/>
</dbReference>
<dbReference type="NCBIfam" id="TIGR02194">
    <property type="entry name" value="GlrX_NrdH"/>
    <property type="match status" value="1"/>
</dbReference>
<keyword evidence="7" id="KW-0676">Redox-active center</keyword>
<evidence type="ECO:0000313" key="9">
    <source>
        <dbReference type="EMBL" id="MDT2809825.1"/>
    </source>
</evidence>
<dbReference type="InterPro" id="IPR002109">
    <property type="entry name" value="Glutaredoxin"/>
</dbReference>
<keyword evidence="4" id="KW-0813">Transport</keyword>
<comment type="caution">
    <text evidence="9">The sequence shown here is derived from an EMBL/GenBank/DDBJ whole genome shotgun (WGS) entry which is preliminary data.</text>
</comment>
<dbReference type="AlphaFoldDB" id="A0AAW8TUI6"/>
<evidence type="ECO:0000256" key="6">
    <source>
        <dbReference type="ARBA" id="ARBA00023157"/>
    </source>
</evidence>
<dbReference type="GO" id="GO:0009055">
    <property type="term" value="F:electron transfer activity"/>
    <property type="evidence" value="ECO:0007669"/>
    <property type="project" value="TreeGrafter"/>
</dbReference>
<sequence>MEITLYSKNNCMQCKLTKRFLAEHQIPFSEINIDEQPEAVENLKSAGYRSVPVLTTKNTAIVGFRPEELRQLVS</sequence>
<evidence type="ECO:0000313" key="10">
    <source>
        <dbReference type="Proteomes" id="UP001256711"/>
    </source>
</evidence>
<feature type="domain" description="Glutaredoxin" evidence="8">
    <location>
        <begin position="3"/>
        <end position="58"/>
    </location>
</feature>
<evidence type="ECO:0000256" key="4">
    <source>
        <dbReference type="ARBA" id="ARBA00022448"/>
    </source>
</evidence>